<feature type="domain" description="Glycosyltransferase 2-like" evidence="9">
    <location>
        <begin position="3"/>
        <end position="166"/>
    </location>
</feature>
<evidence type="ECO:0000256" key="3">
    <source>
        <dbReference type="ARBA" id="ARBA00022676"/>
    </source>
</evidence>
<dbReference type="Pfam" id="PF00535">
    <property type="entry name" value="Glycos_transf_2"/>
    <property type="match status" value="1"/>
</dbReference>
<comment type="caution">
    <text evidence="11">The sequence shown here is derived from an EMBL/GenBank/DDBJ whole genome shotgun (WGS) entry which is preliminary data.</text>
</comment>
<dbReference type="PANTHER" id="PTHR43398">
    <property type="entry name" value="DOLICHOL-PHOSPHATE MANNOSYLTRANSFERASE SUBUNIT 1"/>
    <property type="match status" value="1"/>
</dbReference>
<dbReference type="RefSeq" id="WP_066666568.1">
    <property type="nucleotide sequence ID" value="NZ_LYVF01000047.1"/>
</dbReference>
<dbReference type="GO" id="GO:0000271">
    <property type="term" value="P:polysaccharide biosynthetic process"/>
    <property type="evidence" value="ECO:0007669"/>
    <property type="project" value="InterPro"/>
</dbReference>
<reference evidence="11 12" key="1">
    <citation type="submission" date="2016-04" db="EMBL/GenBank/DDBJ databases">
        <authorList>
            <person name="Evans L.H."/>
            <person name="Alamgir A."/>
            <person name="Owens N."/>
            <person name="Weber N.D."/>
            <person name="Virtaneva K."/>
            <person name="Barbian K."/>
            <person name="Babar A."/>
            <person name="Rosenke K."/>
        </authorList>
    </citation>
    <scope>NUCLEOTIDE SEQUENCE [LARGE SCALE GENOMIC DNA]</scope>
    <source>
        <strain evidence="11 12">LMa1</strain>
    </source>
</reference>
<dbReference type="InterPro" id="IPR007267">
    <property type="entry name" value="GtrA_DPMS_TM"/>
</dbReference>
<dbReference type="PANTHER" id="PTHR43398:SF1">
    <property type="entry name" value="DOLICHOL-PHOSPHATE MANNOSYLTRANSFERASE SUBUNIT 1"/>
    <property type="match status" value="1"/>
</dbReference>
<feature type="transmembrane region" description="Helical" evidence="8">
    <location>
        <begin position="260"/>
        <end position="280"/>
    </location>
</feature>
<evidence type="ECO:0000256" key="1">
    <source>
        <dbReference type="ARBA" id="ARBA00004141"/>
    </source>
</evidence>
<keyword evidence="6 8" id="KW-1133">Transmembrane helix</keyword>
<dbReference type="AlphaFoldDB" id="A0A1B7LHU4"/>
<dbReference type="Proteomes" id="UP000078532">
    <property type="component" value="Unassembled WGS sequence"/>
</dbReference>
<evidence type="ECO:0000259" key="9">
    <source>
        <dbReference type="Pfam" id="PF00535"/>
    </source>
</evidence>
<comment type="similarity">
    <text evidence="2">Belongs to the glycosyltransferase 2 family.</text>
</comment>
<dbReference type="GO" id="GO:0006488">
    <property type="term" value="P:dolichol-linked oligosaccharide biosynthetic process"/>
    <property type="evidence" value="ECO:0007669"/>
    <property type="project" value="TreeGrafter"/>
</dbReference>
<keyword evidence="12" id="KW-1185">Reference proteome</keyword>
<dbReference type="EMBL" id="LYVF01000047">
    <property type="protein sequence ID" value="OAT85828.1"/>
    <property type="molecule type" value="Genomic_DNA"/>
</dbReference>
<evidence type="ECO:0000256" key="6">
    <source>
        <dbReference type="ARBA" id="ARBA00022989"/>
    </source>
</evidence>
<comment type="subcellular location">
    <subcellularLocation>
        <location evidence="1">Membrane</location>
        <topology evidence="1">Multi-pass membrane protein</topology>
    </subcellularLocation>
</comment>
<keyword evidence="4" id="KW-0808">Transferase</keyword>
<gene>
    <name evidence="11" type="ORF">A6M21_04940</name>
</gene>
<dbReference type="Gene3D" id="3.90.550.10">
    <property type="entry name" value="Spore Coat Polysaccharide Biosynthesis Protein SpsA, Chain A"/>
    <property type="match status" value="1"/>
</dbReference>
<keyword evidence="7 8" id="KW-0472">Membrane</keyword>
<dbReference type="InterPro" id="IPR029044">
    <property type="entry name" value="Nucleotide-diphossugar_trans"/>
</dbReference>
<proteinExistence type="inferred from homology"/>
<dbReference type="InterPro" id="IPR001173">
    <property type="entry name" value="Glyco_trans_2-like"/>
</dbReference>
<dbReference type="CDD" id="cd06442">
    <property type="entry name" value="DPM1_like"/>
    <property type="match status" value="1"/>
</dbReference>
<dbReference type="SUPFAM" id="SSF53448">
    <property type="entry name" value="Nucleotide-diphospho-sugar transferases"/>
    <property type="match status" value="1"/>
</dbReference>
<dbReference type="GO" id="GO:0004582">
    <property type="term" value="F:dolichyl-phosphate beta-D-mannosyltransferase activity"/>
    <property type="evidence" value="ECO:0007669"/>
    <property type="project" value="InterPro"/>
</dbReference>
<evidence type="ECO:0000313" key="12">
    <source>
        <dbReference type="Proteomes" id="UP000078532"/>
    </source>
</evidence>
<feature type="transmembrane region" description="Helical" evidence="8">
    <location>
        <begin position="301"/>
        <end position="322"/>
    </location>
</feature>
<dbReference type="InterPro" id="IPR039528">
    <property type="entry name" value="DPM1-like"/>
</dbReference>
<sequence length="363" mass="40245">MLTVIIPTYNEQRNVAGLAGRIVRALADTDYEILFVDDSTDNTPQVLTRLCRINRRIRFIHRPGRRGLASAVATGFAAAGGDVLAVMDADLQHPPEMLPVLLRRIQEGSDLVIASRFVPGGSNGGLSLLRRLVSNAARLIGQLALKDLRRTSDPMSGFFMFKKEVIAGVALAPLGWKILAEIMVRGHFQHLAEVPYTFRSRREERSKMNLREQVNYLRHILRLVADSPEDLRFWKFCLVGTSGVVVNMVFFFLFTRLLSLGAIPAALGAAVLAMSGNFLFNDHFTWNHRKEGNPWERALKFYLCCGLGVLINVAVLAALHGLLRLPGAAANAAGILAATIWNYYANNRWTWAVTLPGDNPDRA</sequence>
<dbReference type="OrthoDB" id="9807778at2"/>
<feature type="transmembrane region" description="Helical" evidence="8">
    <location>
        <begin position="328"/>
        <end position="345"/>
    </location>
</feature>
<evidence type="ECO:0000256" key="8">
    <source>
        <dbReference type="SAM" id="Phobius"/>
    </source>
</evidence>
<evidence type="ECO:0000259" key="10">
    <source>
        <dbReference type="Pfam" id="PF04138"/>
    </source>
</evidence>
<organism evidence="11 12">
    <name type="scientific">Desulfotomaculum copahuensis</name>
    <dbReference type="NCBI Taxonomy" id="1838280"/>
    <lineage>
        <taxon>Bacteria</taxon>
        <taxon>Bacillati</taxon>
        <taxon>Bacillota</taxon>
        <taxon>Clostridia</taxon>
        <taxon>Eubacteriales</taxon>
        <taxon>Desulfotomaculaceae</taxon>
        <taxon>Desulfotomaculum</taxon>
    </lineage>
</organism>
<evidence type="ECO:0000256" key="5">
    <source>
        <dbReference type="ARBA" id="ARBA00022692"/>
    </source>
</evidence>
<name>A0A1B7LHU4_9FIRM</name>
<evidence type="ECO:0000256" key="4">
    <source>
        <dbReference type="ARBA" id="ARBA00022679"/>
    </source>
</evidence>
<dbReference type="Pfam" id="PF04138">
    <property type="entry name" value="GtrA_DPMS_TM"/>
    <property type="match status" value="1"/>
</dbReference>
<evidence type="ECO:0008006" key="13">
    <source>
        <dbReference type="Google" id="ProtNLM"/>
    </source>
</evidence>
<keyword evidence="5 8" id="KW-0812">Transmembrane</keyword>
<evidence type="ECO:0000256" key="7">
    <source>
        <dbReference type="ARBA" id="ARBA00023136"/>
    </source>
</evidence>
<accession>A0A1B7LHU4</accession>
<feature type="domain" description="GtrA/DPMS transmembrane" evidence="10">
    <location>
        <begin position="235"/>
        <end position="351"/>
    </location>
</feature>
<evidence type="ECO:0000256" key="2">
    <source>
        <dbReference type="ARBA" id="ARBA00006739"/>
    </source>
</evidence>
<evidence type="ECO:0000313" key="11">
    <source>
        <dbReference type="EMBL" id="OAT85828.1"/>
    </source>
</evidence>
<dbReference type="STRING" id="1838280.A6M21_04940"/>
<dbReference type="GO" id="GO:0016020">
    <property type="term" value="C:membrane"/>
    <property type="evidence" value="ECO:0007669"/>
    <property type="project" value="UniProtKB-SubCell"/>
</dbReference>
<dbReference type="GO" id="GO:0006506">
    <property type="term" value="P:GPI anchor biosynthetic process"/>
    <property type="evidence" value="ECO:0007669"/>
    <property type="project" value="TreeGrafter"/>
</dbReference>
<dbReference type="GO" id="GO:0035269">
    <property type="term" value="P:protein O-linked glycosylation via mannose"/>
    <property type="evidence" value="ECO:0007669"/>
    <property type="project" value="TreeGrafter"/>
</dbReference>
<keyword evidence="3" id="KW-0328">Glycosyltransferase</keyword>
<protein>
    <recommendedName>
        <fullName evidence="13">Dolichol monophosphate mannose synthase</fullName>
    </recommendedName>
</protein>